<evidence type="ECO:0000256" key="1">
    <source>
        <dbReference type="SAM" id="Phobius"/>
    </source>
</evidence>
<reference evidence="2 3" key="1">
    <citation type="submission" date="2020-05" db="EMBL/GenBank/DDBJ databases">
        <title>Whole genome shotgun sequence of Streptomyces microflavus NBRC 13062.</title>
        <authorList>
            <person name="Komaki H."/>
            <person name="Tamura T."/>
        </authorList>
    </citation>
    <scope>NUCLEOTIDE SEQUENCE [LARGE SCALE GENOMIC DNA]</scope>
    <source>
        <strain evidence="2 3">NBRC 13062</strain>
    </source>
</reference>
<keyword evidence="1" id="KW-1133">Transmembrane helix</keyword>
<organism evidence="2 3">
    <name type="scientific">Streptomyces microflavus</name>
    <name type="common">Streptomyces lipmanii</name>
    <dbReference type="NCBI Taxonomy" id="1919"/>
    <lineage>
        <taxon>Bacteria</taxon>
        <taxon>Bacillati</taxon>
        <taxon>Actinomycetota</taxon>
        <taxon>Actinomycetes</taxon>
        <taxon>Kitasatosporales</taxon>
        <taxon>Streptomycetaceae</taxon>
        <taxon>Streptomyces</taxon>
    </lineage>
</organism>
<comment type="caution">
    <text evidence="2">The sequence shown here is derived from an EMBL/GenBank/DDBJ whole genome shotgun (WGS) entry which is preliminary data.</text>
</comment>
<keyword evidence="1" id="KW-0812">Transmembrane</keyword>
<dbReference type="Proteomes" id="UP000498740">
    <property type="component" value="Unassembled WGS sequence"/>
</dbReference>
<dbReference type="EMBL" id="BLWD01000001">
    <property type="protein sequence ID" value="GFN02354.1"/>
    <property type="molecule type" value="Genomic_DNA"/>
</dbReference>
<protein>
    <submittedName>
        <fullName evidence="2">Uncharacterized protein</fullName>
    </submittedName>
</protein>
<name>A0A7J0CK95_STRMI</name>
<evidence type="ECO:0000313" key="3">
    <source>
        <dbReference type="Proteomes" id="UP000498740"/>
    </source>
</evidence>
<evidence type="ECO:0000313" key="2">
    <source>
        <dbReference type="EMBL" id="GFN02354.1"/>
    </source>
</evidence>
<keyword evidence="1" id="KW-0472">Membrane</keyword>
<feature type="transmembrane region" description="Helical" evidence="1">
    <location>
        <begin position="52"/>
        <end position="70"/>
    </location>
</feature>
<accession>A0A7J0CK95</accession>
<proteinExistence type="predicted"/>
<sequence length="100" mass="10534">MVANRAMPKVIMVSICGPISDIPRSIVASVGGLPRRAGHGVERIPAASRTKAAAQMAVAPCLLCIIVIGVRPAGFIMYMIMKTAMMAISIVIISTMTIPR</sequence>
<gene>
    <name evidence="2" type="ORF">Smic_09100</name>
</gene>
<dbReference type="AlphaFoldDB" id="A0A7J0CK95"/>